<keyword evidence="2" id="KW-1185">Reference proteome</keyword>
<evidence type="ECO:0000313" key="3">
    <source>
        <dbReference type="RefSeq" id="XP_040597460.1"/>
    </source>
</evidence>
<feature type="compositionally biased region" description="Low complexity" evidence="1">
    <location>
        <begin position="151"/>
        <end position="165"/>
    </location>
</feature>
<feature type="compositionally biased region" description="Basic residues" evidence="1">
    <location>
        <begin position="11"/>
        <end position="23"/>
    </location>
</feature>
<proteinExistence type="predicted"/>
<dbReference type="Proteomes" id="UP000886700">
    <property type="component" value="Unplaced"/>
</dbReference>
<gene>
    <name evidence="3" type="primary">LOC121138801</name>
</gene>
<evidence type="ECO:0000256" key="1">
    <source>
        <dbReference type="SAM" id="MobiDB-lite"/>
    </source>
</evidence>
<feature type="region of interest" description="Disordered" evidence="1">
    <location>
        <begin position="1"/>
        <end position="101"/>
    </location>
</feature>
<feature type="compositionally biased region" description="Low complexity" evidence="1">
    <location>
        <begin position="193"/>
        <end position="205"/>
    </location>
</feature>
<accession>A0ABM2X3J6</accession>
<dbReference type="RefSeq" id="XP_040597460.1">
    <property type="nucleotide sequence ID" value="XM_040741526.1"/>
</dbReference>
<feature type="region of interest" description="Disordered" evidence="1">
    <location>
        <begin position="115"/>
        <end position="224"/>
    </location>
</feature>
<reference evidence="3" key="1">
    <citation type="submission" date="2025-08" db="UniProtKB">
        <authorList>
            <consortium name="RefSeq"/>
        </authorList>
    </citation>
    <scope>IDENTIFICATION</scope>
    <source>
        <tissue evidence="3">Liver</tissue>
    </source>
</reference>
<organism evidence="2 3">
    <name type="scientific">Mesocricetus auratus</name>
    <name type="common">Golden hamster</name>
    <dbReference type="NCBI Taxonomy" id="10036"/>
    <lineage>
        <taxon>Eukaryota</taxon>
        <taxon>Metazoa</taxon>
        <taxon>Chordata</taxon>
        <taxon>Craniata</taxon>
        <taxon>Vertebrata</taxon>
        <taxon>Euteleostomi</taxon>
        <taxon>Mammalia</taxon>
        <taxon>Eutheria</taxon>
        <taxon>Euarchontoglires</taxon>
        <taxon>Glires</taxon>
        <taxon>Rodentia</taxon>
        <taxon>Myomorpha</taxon>
        <taxon>Muroidea</taxon>
        <taxon>Cricetidae</taxon>
        <taxon>Cricetinae</taxon>
        <taxon>Mesocricetus</taxon>
    </lineage>
</organism>
<feature type="compositionally biased region" description="Low complexity" evidence="1">
    <location>
        <begin position="28"/>
        <end position="38"/>
    </location>
</feature>
<feature type="compositionally biased region" description="Polar residues" evidence="1">
    <location>
        <begin position="116"/>
        <end position="139"/>
    </location>
</feature>
<feature type="compositionally biased region" description="Low complexity" evidence="1">
    <location>
        <begin position="67"/>
        <end position="83"/>
    </location>
</feature>
<name>A0ABM2X3J6_MESAU</name>
<evidence type="ECO:0000313" key="2">
    <source>
        <dbReference type="Proteomes" id="UP000886700"/>
    </source>
</evidence>
<sequence length="224" mass="22990">MGAGAVLTRQRLLRPRQQQHSRRPPAPSSAAALASAAATNRPCGAANRHNRRRPAAQRPARPRVSEAAGWGAAAAQVPRSARAPSPPVEALGPEAAGAPKGRVAAAAGFVIVNSALPPQSTPGNSQPGEGRSGQRSQAAAQMRKSPSCWDGRGWAPGRRARPVAPLSCPDPGRYCGPSVVSPKVSLTFWPRQADPAKPGAAPGGESEAEEGAPAQLRGPRPPPE</sequence>
<dbReference type="GeneID" id="121138801"/>
<protein>
    <submittedName>
        <fullName evidence="3">Translation initiation factor IF-2-like</fullName>
    </submittedName>
</protein>